<gene>
    <name evidence="16" type="ORF">QCA50_007549</name>
</gene>
<keyword evidence="9 14" id="KW-0560">Oxidoreductase</keyword>
<evidence type="ECO:0000256" key="6">
    <source>
        <dbReference type="ARBA" id="ARBA00022692"/>
    </source>
</evidence>
<dbReference type="InterPro" id="IPR001128">
    <property type="entry name" value="Cyt_P450"/>
</dbReference>
<evidence type="ECO:0000256" key="3">
    <source>
        <dbReference type="ARBA" id="ARBA00005179"/>
    </source>
</evidence>
<evidence type="ECO:0000256" key="9">
    <source>
        <dbReference type="ARBA" id="ARBA00023002"/>
    </source>
</evidence>
<dbReference type="PRINTS" id="PR00463">
    <property type="entry name" value="EP450I"/>
</dbReference>
<dbReference type="Gene3D" id="1.10.630.10">
    <property type="entry name" value="Cytochrome P450"/>
    <property type="match status" value="1"/>
</dbReference>
<dbReference type="Proteomes" id="UP001385951">
    <property type="component" value="Unassembled WGS sequence"/>
</dbReference>
<dbReference type="Pfam" id="PF00067">
    <property type="entry name" value="p450"/>
    <property type="match status" value="1"/>
</dbReference>
<comment type="similarity">
    <text evidence="4 14">Belongs to the cytochrome P450 family.</text>
</comment>
<dbReference type="AlphaFoldDB" id="A0AAW0G5V9"/>
<dbReference type="InterPro" id="IPR050364">
    <property type="entry name" value="Cytochrome_P450_fung"/>
</dbReference>
<evidence type="ECO:0000256" key="2">
    <source>
        <dbReference type="ARBA" id="ARBA00004167"/>
    </source>
</evidence>
<evidence type="ECO:0000313" key="16">
    <source>
        <dbReference type="EMBL" id="KAK7688860.1"/>
    </source>
</evidence>
<dbReference type="InterPro" id="IPR017972">
    <property type="entry name" value="Cyt_P450_CS"/>
</dbReference>
<dbReference type="PANTHER" id="PTHR46300">
    <property type="entry name" value="P450, PUTATIVE (EUROFUNG)-RELATED-RELATED"/>
    <property type="match status" value="1"/>
</dbReference>
<keyword evidence="17" id="KW-1185">Reference proteome</keyword>
<accession>A0AAW0G5V9</accession>
<keyword evidence="6 15" id="KW-0812">Transmembrane</keyword>
<evidence type="ECO:0000256" key="4">
    <source>
        <dbReference type="ARBA" id="ARBA00010617"/>
    </source>
</evidence>
<sequence>MLTLTDVVVSGILFVTAFYLWSIRRSTENNPNGLHFPPGPPTLPVIGNLLDVGDDAPWLDYSTLSAKYGDIMHFKIMNLHVVVLSSMEIIADLFEKRGAIYSDRYQSTMLTELMDMKTAVDLTNNDDRLRRYRTIFQQHYSPAALRKYDDVQFEITRILLKRLKSSPGRFYDHTRFFFASLIMTITYGVHIEDESNEYLIQAEEWQYGFNQAAQPGRFWVDYLPFLKYVPAWLPGAQFQRLAAGWRQNMYNARDLPYNFAKASMEEGSAQPSVVTSILDTLGNTHIEEKQDLEIRWALATAFGAGVDTNSPTLHVFFYAMLTHPEFQKRAQAELDRVVGSSRLPTLEDRPNLPYIEAVLKEVLRWEPVTPFALPHTTTSNDEYRGYYIPKGAVVLGNAWHILHDPVEYPCPEQFRPHRFLNDDGTMNKDILDPSVVAFGIGRRICPGRFLSSNSLFISMSSILHTFNIVPALDADGKPIKAEFRLKPGMIW</sequence>
<dbReference type="PRINTS" id="PR00385">
    <property type="entry name" value="P450"/>
</dbReference>
<evidence type="ECO:0000256" key="10">
    <source>
        <dbReference type="ARBA" id="ARBA00023004"/>
    </source>
</evidence>
<evidence type="ECO:0008006" key="18">
    <source>
        <dbReference type="Google" id="ProtNLM"/>
    </source>
</evidence>
<feature type="transmembrane region" description="Helical" evidence="15">
    <location>
        <begin position="7"/>
        <end position="23"/>
    </location>
</feature>
<dbReference type="PROSITE" id="PS00086">
    <property type="entry name" value="CYTOCHROME_P450"/>
    <property type="match status" value="1"/>
</dbReference>
<evidence type="ECO:0000256" key="5">
    <source>
        <dbReference type="ARBA" id="ARBA00022617"/>
    </source>
</evidence>
<evidence type="ECO:0000313" key="17">
    <source>
        <dbReference type="Proteomes" id="UP001385951"/>
    </source>
</evidence>
<dbReference type="GO" id="GO:0005506">
    <property type="term" value="F:iron ion binding"/>
    <property type="evidence" value="ECO:0007669"/>
    <property type="project" value="InterPro"/>
</dbReference>
<dbReference type="GO" id="GO:0016020">
    <property type="term" value="C:membrane"/>
    <property type="evidence" value="ECO:0007669"/>
    <property type="project" value="UniProtKB-SubCell"/>
</dbReference>
<dbReference type="GO" id="GO:0016705">
    <property type="term" value="F:oxidoreductase activity, acting on paired donors, with incorporation or reduction of molecular oxygen"/>
    <property type="evidence" value="ECO:0007669"/>
    <property type="project" value="InterPro"/>
</dbReference>
<comment type="pathway">
    <text evidence="3">Secondary metabolite biosynthesis.</text>
</comment>
<keyword evidence="7 13" id="KW-0479">Metal-binding</keyword>
<evidence type="ECO:0000256" key="1">
    <source>
        <dbReference type="ARBA" id="ARBA00001971"/>
    </source>
</evidence>
<comment type="cofactor">
    <cofactor evidence="1 13">
        <name>heme</name>
        <dbReference type="ChEBI" id="CHEBI:30413"/>
    </cofactor>
</comment>
<keyword evidence="8 15" id="KW-1133">Transmembrane helix</keyword>
<dbReference type="EMBL" id="JASBNA010000009">
    <property type="protein sequence ID" value="KAK7688860.1"/>
    <property type="molecule type" value="Genomic_DNA"/>
</dbReference>
<keyword evidence="5 13" id="KW-0349">Heme</keyword>
<evidence type="ECO:0000256" key="8">
    <source>
        <dbReference type="ARBA" id="ARBA00022989"/>
    </source>
</evidence>
<evidence type="ECO:0000256" key="15">
    <source>
        <dbReference type="SAM" id="Phobius"/>
    </source>
</evidence>
<dbReference type="InterPro" id="IPR036396">
    <property type="entry name" value="Cyt_P450_sf"/>
</dbReference>
<organism evidence="16 17">
    <name type="scientific">Cerrena zonata</name>
    <dbReference type="NCBI Taxonomy" id="2478898"/>
    <lineage>
        <taxon>Eukaryota</taxon>
        <taxon>Fungi</taxon>
        <taxon>Dikarya</taxon>
        <taxon>Basidiomycota</taxon>
        <taxon>Agaricomycotina</taxon>
        <taxon>Agaricomycetes</taxon>
        <taxon>Polyporales</taxon>
        <taxon>Cerrenaceae</taxon>
        <taxon>Cerrena</taxon>
    </lineage>
</organism>
<keyword evidence="10 13" id="KW-0408">Iron</keyword>
<feature type="binding site" description="axial binding residue" evidence="13">
    <location>
        <position position="445"/>
    </location>
    <ligand>
        <name>heme</name>
        <dbReference type="ChEBI" id="CHEBI:30413"/>
    </ligand>
    <ligandPart>
        <name>Fe</name>
        <dbReference type="ChEBI" id="CHEBI:18248"/>
    </ligandPart>
</feature>
<dbReference type="GO" id="GO:0004497">
    <property type="term" value="F:monooxygenase activity"/>
    <property type="evidence" value="ECO:0007669"/>
    <property type="project" value="UniProtKB-KW"/>
</dbReference>
<evidence type="ECO:0000256" key="12">
    <source>
        <dbReference type="ARBA" id="ARBA00023136"/>
    </source>
</evidence>
<dbReference type="CDD" id="cd11065">
    <property type="entry name" value="CYP64-like"/>
    <property type="match status" value="1"/>
</dbReference>
<comment type="subcellular location">
    <subcellularLocation>
        <location evidence="2">Membrane</location>
        <topology evidence="2">Single-pass membrane protein</topology>
    </subcellularLocation>
</comment>
<proteinExistence type="inferred from homology"/>
<dbReference type="SUPFAM" id="SSF48264">
    <property type="entry name" value="Cytochrome P450"/>
    <property type="match status" value="1"/>
</dbReference>
<evidence type="ECO:0000256" key="13">
    <source>
        <dbReference type="PIRSR" id="PIRSR602401-1"/>
    </source>
</evidence>
<dbReference type="InterPro" id="IPR002401">
    <property type="entry name" value="Cyt_P450_E_grp-I"/>
</dbReference>
<dbReference type="PANTHER" id="PTHR46300:SF7">
    <property type="entry name" value="P450, PUTATIVE (EUROFUNG)-RELATED"/>
    <property type="match status" value="1"/>
</dbReference>
<evidence type="ECO:0000256" key="11">
    <source>
        <dbReference type="ARBA" id="ARBA00023033"/>
    </source>
</evidence>
<evidence type="ECO:0000256" key="7">
    <source>
        <dbReference type="ARBA" id="ARBA00022723"/>
    </source>
</evidence>
<comment type="caution">
    <text evidence="16">The sequence shown here is derived from an EMBL/GenBank/DDBJ whole genome shotgun (WGS) entry which is preliminary data.</text>
</comment>
<evidence type="ECO:0000256" key="14">
    <source>
        <dbReference type="RuleBase" id="RU000461"/>
    </source>
</evidence>
<keyword evidence="12 15" id="KW-0472">Membrane</keyword>
<reference evidence="16 17" key="1">
    <citation type="submission" date="2022-09" db="EMBL/GenBank/DDBJ databases">
        <authorList>
            <person name="Palmer J.M."/>
        </authorList>
    </citation>
    <scope>NUCLEOTIDE SEQUENCE [LARGE SCALE GENOMIC DNA]</scope>
    <source>
        <strain evidence="16 17">DSM 7382</strain>
    </source>
</reference>
<dbReference type="GO" id="GO:0020037">
    <property type="term" value="F:heme binding"/>
    <property type="evidence" value="ECO:0007669"/>
    <property type="project" value="InterPro"/>
</dbReference>
<name>A0AAW0G5V9_9APHY</name>
<protein>
    <recommendedName>
        <fullName evidence="18">Cytochrome P450</fullName>
    </recommendedName>
</protein>
<keyword evidence="11 14" id="KW-0503">Monooxygenase</keyword>